<sequence length="70" mass="8040">MFIIMPFDKFCEQYRKLKRDFDLENNITWFNGDGNLAFAGLGVNNFLVSLTDALCRLKGLIFWMRGSGIG</sequence>
<protein>
    <submittedName>
        <fullName evidence="1">Uncharacterized protein</fullName>
    </submittedName>
</protein>
<reference evidence="2" key="1">
    <citation type="journal article" date="2022" name="Mol. Ecol. Resour.">
        <title>The genomes of chicory, endive, great burdock and yacon provide insights into Asteraceae palaeo-polyploidization history and plant inulin production.</title>
        <authorList>
            <person name="Fan W."/>
            <person name="Wang S."/>
            <person name="Wang H."/>
            <person name="Wang A."/>
            <person name="Jiang F."/>
            <person name="Liu H."/>
            <person name="Zhao H."/>
            <person name="Xu D."/>
            <person name="Zhang Y."/>
        </authorList>
    </citation>
    <scope>NUCLEOTIDE SEQUENCE [LARGE SCALE GENOMIC DNA]</scope>
    <source>
        <strain evidence="2">cv. Yunnan</strain>
    </source>
</reference>
<proteinExistence type="predicted"/>
<keyword evidence="2" id="KW-1185">Reference proteome</keyword>
<evidence type="ECO:0000313" key="1">
    <source>
        <dbReference type="EMBL" id="KAI3825055.1"/>
    </source>
</evidence>
<comment type="caution">
    <text evidence="1">The sequence shown here is derived from an EMBL/GenBank/DDBJ whole genome shotgun (WGS) entry which is preliminary data.</text>
</comment>
<name>A0ACB9JYL2_9ASTR</name>
<dbReference type="Proteomes" id="UP001056120">
    <property type="component" value="Linkage Group LG02"/>
</dbReference>
<dbReference type="EMBL" id="CM042019">
    <property type="protein sequence ID" value="KAI3825055.1"/>
    <property type="molecule type" value="Genomic_DNA"/>
</dbReference>
<gene>
    <name evidence="1" type="ORF">L1987_06531</name>
</gene>
<accession>A0ACB9JYL2</accession>
<reference evidence="1 2" key="2">
    <citation type="journal article" date="2022" name="Mol. Ecol. Resour.">
        <title>The genomes of chicory, endive, great burdock and yacon provide insights into Asteraceae paleo-polyploidization history and plant inulin production.</title>
        <authorList>
            <person name="Fan W."/>
            <person name="Wang S."/>
            <person name="Wang H."/>
            <person name="Wang A."/>
            <person name="Jiang F."/>
            <person name="Liu H."/>
            <person name="Zhao H."/>
            <person name="Xu D."/>
            <person name="Zhang Y."/>
        </authorList>
    </citation>
    <scope>NUCLEOTIDE SEQUENCE [LARGE SCALE GENOMIC DNA]</scope>
    <source>
        <strain evidence="2">cv. Yunnan</strain>
        <tissue evidence="1">Leaves</tissue>
    </source>
</reference>
<evidence type="ECO:0000313" key="2">
    <source>
        <dbReference type="Proteomes" id="UP001056120"/>
    </source>
</evidence>
<organism evidence="1 2">
    <name type="scientific">Smallanthus sonchifolius</name>
    <dbReference type="NCBI Taxonomy" id="185202"/>
    <lineage>
        <taxon>Eukaryota</taxon>
        <taxon>Viridiplantae</taxon>
        <taxon>Streptophyta</taxon>
        <taxon>Embryophyta</taxon>
        <taxon>Tracheophyta</taxon>
        <taxon>Spermatophyta</taxon>
        <taxon>Magnoliopsida</taxon>
        <taxon>eudicotyledons</taxon>
        <taxon>Gunneridae</taxon>
        <taxon>Pentapetalae</taxon>
        <taxon>asterids</taxon>
        <taxon>campanulids</taxon>
        <taxon>Asterales</taxon>
        <taxon>Asteraceae</taxon>
        <taxon>Asteroideae</taxon>
        <taxon>Heliantheae alliance</taxon>
        <taxon>Millerieae</taxon>
        <taxon>Smallanthus</taxon>
    </lineage>
</organism>